<dbReference type="EMBL" id="GGEC01066378">
    <property type="protein sequence ID" value="MBX46862.1"/>
    <property type="molecule type" value="Transcribed_RNA"/>
</dbReference>
<proteinExistence type="predicted"/>
<reference evidence="2" key="1">
    <citation type="submission" date="2018-02" db="EMBL/GenBank/DDBJ databases">
        <title>Rhizophora mucronata_Transcriptome.</title>
        <authorList>
            <person name="Meera S.P."/>
            <person name="Sreeshan A."/>
            <person name="Augustine A."/>
        </authorList>
    </citation>
    <scope>NUCLEOTIDE SEQUENCE</scope>
    <source>
        <tissue evidence="2">Leaf</tissue>
    </source>
</reference>
<organism evidence="2">
    <name type="scientific">Rhizophora mucronata</name>
    <name type="common">Asiatic mangrove</name>
    <dbReference type="NCBI Taxonomy" id="61149"/>
    <lineage>
        <taxon>Eukaryota</taxon>
        <taxon>Viridiplantae</taxon>
        <taxon>Streptophyta</taxon>
        <taxon>Embryophyta</taxon>
        <taxon>Tracheophyta</taxon>
        <taxon>Spermatophyta</taxon>
        <taxon>Magnoliopsida</taxon>
        <taxon>eudicotyledons</taxon>
        <taxon>Gunneridae</taxon>
        <taxon>Pentapetalae</taxon>
        <taxon>rosids</taxon>
        <taxon>fabids</taxon>
        <taxon>Malpighiales</taxon>
        <taxon>Rhizophoraceae</taxon>
        <taxon>Rhizophora</taxon>
    </lineage>
</organism>
<evidence type="ECO:0000313" key="2">
    <source>
        <dbReference type="EMBL" id="MBX46862.1"/>
    </source>
</evidence>
<dbReference type="AlphaFoldDB" id="A0A2P2NWK3"/>
<sequence>MRDLLHVSNFLFGPLQHVAILVTFAINLQKERKEIKNKK</sequence>
<keyword evidence="1" id="KW-1133">Transmembrane helix</keyword>
<evidence type="ECO:0000256" key="1">
    <source>
        <dbReference type="SAM" id="Phobius"/>
    </source>
</evidence>
<protein>
    <submittedName>
        <fullName evidence="2">Uncharacterized protein</fullName>
    </submittedName>
</protein>
<keyword evidence="1" id="KW-0812">Transmembrane</keyword>
<keyword evidence="1" id="KW-0472">Membrane</keyword>
<accession>A0A2P2NWK3</accession>
<feature type="transmembrane region" description="Helical" evidence="1">
    <location>
        <begin position="6"/>
        <end position="28"/>
    </location>
</feature>
<name>A0A2P2NWK3_RHIMU</name>